<dbReference type="PANTHER" id="PTHR34040:SF2">
    <property type="entry name" value="FLAGELLAR BIOSYNTHETIC PROTEIN FLIQ"/>
    <property type="match status" value="1"/>
</dbReference>
<evidence type="ECO:0000256" key="1">
    <source>
        <dbReference type="ARBA" id="ARBA00004651"/>
    </source>
</evidence>
<dbReference type="Proteomes" id="UP000198781">
    <property type="component" value="Unassembled WGS sequence"/>
</dbReference>
<evidence type="ECO:0000313" key="11">
    <source>
        <dbReference type="Proteomes" id="UP000198781"/>
    </source>
</evidence>
<dbReference type="GO" id="GO:0009306">
    <property type="term" value="P:protein secretion"/>
    <property type="evidence" value="ECO:0007669"/>
    <property type="project" value="InterPro"/>
</dbReference>
<keyword evidence="7 9" id="KW-0472">Membrane</keyword>
<sequence length="89" mass="9552">MTSQMVLTMGRDALTLLLMISMPVLGAVMVVGLLVSIFQAVTQINEATLAFVPKLIAAMVVFAIAGPWMITSLVDFIRRTIESIPSVVS</sequence>
<dbReference type="PANTHER" id="PTHR34040">
    <property type="entry name" value="FLAGELLAR BIOSYNTHETIC PROTEIN FLIQ"/>
    <property type="match status" value="1"/>
</dbReference>
<dbReference type="NCBIfam" id="TIGR01402">
    <property type="entry name" value="fliQ"/>
    <property type="match status" value="1"/>
</dbReference>
<dbReference type="AlphaFoldDB" id="A0A1G7DBU1"/>
<keyword evidence="11" id="KW-1185">Reference proteome</keyword>
<protein>
    <recommendedName>
        <fullName evidence="3 9">Flagellar biosynthetic protein FliQ</fullName>
    </recommendedName>
</protein>
<feature type="transmembrane region" description="Helical" evidence="9">
    <location>
        <begin position="55"/>
        <end position="77"/>
    </location>
</feature>
<proteinExistence type="inferred from homology"/>
<evidence type="ECO:0000256" key="2">
    <source>
        <dbReference type="ARBA" id="ARBA00006156"/>
    </source>
</evidence>
<dbReference type="STRING" id="187868.SAMN05192589_11866"/>
<dbReference type="EMBL" id="FMZC01000018">
    <property type="protein sequence ID" value="SDE48215.1"/>
    <property type="molecule type" value="Genomic_DNA"/>
</dbReference>
<dbReference type="OrthoDB" id="9806440at2"/>
<evidence type="ECO:0000256" key="4">
    <source>
        <dbReference type="ARBA" id="ARBA00022475"/>
    </source>
</evidence>
<keyword evidence="5 9" id="KW-0812">Transmembrane</keyword>
<dbReference type="Pfam" id="PF01313">
    <property type="entry name" value="Bac_export_3"/>
    <property type="match status" value="1"/>
</dbReference>
<keyword evidence="10" id="KW-0969">Cilium</keyword>
<dbReference type="GO" id="GO:0009425">
    <property type="term" value="C:bacterial-type flagellum basal body"/>
    <property type="evidence" value="ECO:0007669"/>
    <property type="project" value="UniProtKB-SubCell"/>
</dbReference>
<name>A0A1G7DBU1_9BURK</name>
<feature type="transmembrane region" description="Helical" evidence="9">
    <location>
        <begin position="12"/>
        <end position="35"/>
    </location>
</feature>
<organism evidence="10 11">
    <name type="scientific">Paracidovorax valerianellae</name>
    <dbReference type="NCBI Taxonomy" id="187868"/>
    <lineage>
        <taxon>Bacteria</taxon>
        <taxon>Pseudomonadati</taxon>
        <taxon>Pseudomonadota</taxon>
        <taxon>Betaproteobacteria</taxon>
        <taxon>Burkholderiales</taxon>
        <taxon>Comamonadaceae</taxon>
        <taxon>Paracidovorax</taxon>
    </lineage>
</organism>
<comment type="function">
    <text evidence="9">Role in flagellar biosynthesis.</text>
</comment>
<keyword evidence="10" id="KW-0282">Flagellum</keyword>
<comment type="similarity">
    <text evidence="2 9">Belongs to the FliQ/MopD/SpaQ family.</text>
</comment>
<keyword evidence="4 9" id="KW-1003">Cell membrane</keyword>
<reference evidence="10 11" key="1">
    <citation type="submission" date="2016-10" db="EMBL/GenBank/DDBJ databases">
        <authorList>
            <person name="de Groot N.N."/>
        </authorList>
    </citation>
    <scope>NUCLEOTIDE SEQUENCE [LARGE SCALE GENOMIC DNA]</scope>
    <source>
        <strain evidence="10 11">DSM 16619</strain>
    </source>
</reference>
<dbReference type="GO" id="GO:0005886">
    <property type="term" value="C:plasma membrane"/>
    <property type="evidence" value="ECO:0007669"/>
    <property type="project" value="UniProtKB-SubCell"/>
</dbReference>
<comment type="subcellular location">
    <subcellularLocation>
        <location evidence="1 9">Cell membrane</location>
        <topology evidence="1">Multi-pass membrane protein</topology>
    </subcellularLocation>
    <subcellularLocation>
        <location evidence="9">Bacterial flagellum basal body</location>
    </subcellularLocation>
</comment>
<dbReference type="RefSeq" id="WP_092745701.1">
    <property type="nucleotide sequence ID" value="NZ_FMZC01000018.1"/>
</dbReference>
<gene>
    <name evidence="9" type="primary">fliQ</name>
    <name evidence="10" type="ORF">SAMN05192589_11866</name>
</gene>
<keyword evidence="8 9" id="KW-0975">Bacterial flagellum</keyword>
<dbReference type="InterPro" id="IPR002191">
    <property type="entry name" value="Bac_export_3"/>
</dbReference>
<evidence type="ECO:0000256" key="9">
    <source>
        <dbReference type="RuleBase" id="RU364090"/>
    </source>
</evidence>
<keyword evidence="10" id="KW-0966">Cell projection</keyword>
<dbReference type="PIRSF" id="PIRSF004669">
    <property type="entry name" value="FliQ"/>
    <property type="match status" value="1"/>
</dbReference>
<evidence type="ECO:0000256" key="8">
    <source>
        <dbReference type="ARBA" id="ARBA00023143"/>
    </source>
</evidence>
<evidence type="ECO:0000256" key="7">
    <source>
        <dbReference type="ARBA" id="ARBA00023136"/>
    </source>
</evidence>
<evidence type="ECO:0000256" key="3">
    <source>
        <dbReference type="ARBA" id="ARBA00021718"/>
    </source>
</evidence>
<evidence type="ECO:0000256" key="5">
    <source>
        <dbReference type="ARBA" id="ARBA00022692"/>
    </source>
</evidence>
<dbReference type="InterPro" id="IPR006305">
    <property type="entry name" value="FliQ"/>
</dbReference>
<dbReference type="GO" id="GO:0044780">
    <property type="term" value="P:bacterial-type flagellum assembly"/>
    <property type="evidence" value="ECO:0007669"/>
    <property type="project" value="InterPro"/>
</dbReference>
<evidence type="ECO:0000256" key="6">
    <source>
        <dbReference type="ARBA" id="ARBA00022989"/>
    </source>
</evidence>
<keyword evidence="6 9" id="KW-1133">Transmembrane helix</keyword>
<evidence type="ECO:0000313" key="10">
    <source>
        <dbReference type="EMBL" id="SDE48215.1"/>
    </source>
</evidence>
<accession>A0A1G7DBU1</accession>
<dbReference type="PRINTS" id="PR00952">
    <property type="entry name" value="TYPE3IMQPROT"/>
</dbReference>